<keyword evidence="3" id="KW-1185">Reference proteome</keyword>
<evidence type="ECO:0000256" key="1">
    <source>
        <dbReference type="SAM" id="MobiDB-lite"/>
    </source>
</evidence>
<comment type="caution">
    <text evidence="2">The sequence shown here is derived from an EMBL/GenBank/DDBJ whole genome shotgun (WGS) entry which is preliminary data.</text>
</comment>
<name>A0ABW6EM98_9ACTN</name>
<evidence type="ECO:0000313" key="3">
    <source>
        <dbReference type="Proteomes" id="UP001598251"/>
    </source>
</evidence>
<sequence>MSRLNRDEVASALAPPIPKGEERTVPVRLKPVRKGAPVTLEVPPPHPGYRETAYFQPTPG</sequence>
<proteinExistence type="predicted"/>
<evidence type="ECO:0000313" key="2">
    <source>
        <dbReference type="EMBL" id="MFD4213506.1"/>
    </source>
</evidence>
<accession>A0ABW6EM98</accession>
<dbReference type="EMBL" id="JBHXOF010000004">
    <property type="protein sequence ID" value="MFD4213506.1"/>
    <property type="molecule type" value="Genomic_DNA"/>
</dbReference>
<protein>
    <submittedName>
        <fullName evidence="2">Uncharacterized protein</fullName>
    </submittedName>
</protein>
<dbReference type="RefSeq" id="WP_280930648.1">
    <property type="nucleotide sequence ID" value="NZ_JBHXLY010000005.1"/>
</dbReference>
<organism evidence="2 3">
    <name type="scientific">Streptomyces sindenensis</name>
    <dbReference type="NCBI Taxonomy" id="67363"/>
    <lineage>
        <taxon>Bacteria</taxon>
        <taxon>Bacillati</taxon>
        <taxon>Actinomycetota</taxon>
        <taxon>Actinomycetes</taxon>
        <taxon>Kitasatosporales</taxon>
        <taxon>Streptomycetaceae</taxon>
        <taxon>Streptomyces</taxon>
    </lineage>
</organism>
<feature type="region of interest" description="Disordered" evidence="1">
    <location>
        <begin position="1"/>
        <end position="60"/>
    </location>
</feature>
<dbReference type="Proteomes" id="UP001598251">
    <property type="component" value="Unassembled WGS sequence"/>
</dbReference>
<gene>
    <name evidence="2" type="ORF">ACFWSS_11485</name>
</gene>
<reference evidence="2 3" key="1">
    <citation type="submission" date="2024-09" db="EMBL/GenBank/DDBJ databases">
        <title>The Natural Products Discovery Center: Release of the First 8490 Sequenced Strains for Exploring Actinobacteria Biosynthetic Diversity.</title>
        <authorList>
            <person name="Kalkreuter E."/>
            <person name="Kautsar S.A."/>
            <person name="Yang D."/>
            <person name="Bader C.D."/>
            <person name="Teijaro C.N."/>
            <person name="Fluegel L."/>
            <person name="Davis C.M."/>
            <person name="Simpson J.R."/>
            <person name="Lauterbach L."/>
            <person name="Steele A.D."/>
            <person name="Gui C."/>
            <person name="Meng S."/>
            <person name="Li G."/>
            <person name="Viehrig K."/>
            <person name="Ye F."/>
            <person name="Su P."/>
            <person name="Kiefer A.F."/>
            <person name="Nichols A."/>
            <person name="Cepeda A.J."/>
            <person name="Yan W."/>
            <person name="Fan B."/>
            <person name="Jiang Y."/>
            <person name="Adhikari A."/>
            <person name="Zheng C.-J."/>
            <person name="Schuster L."/>
            <person name="Cowan T.M."/>
            <person name="Smanski M.J."/>
            <person name="Chevrette M.G."/>
            <person name="De Carvalho L.P.S."/>
            <person name="Shen B."/>
        </authorList>
    </citation>
    <scope>NUCLEOTIDE SEQUENCE [LARGE SCALE GENOMIC DNA]</scope>
    <source>
        <strain evidence="2 3">NPDC058546</strain>
    </source>
</reference>